<dbReference type="Gene3D" id="1.20.5.620">
    <property type="entry name" value="F1F0 ATP synthase subunit B, membrane domain"/>
    <property type="match status" value="1"/>
</dbReference>
<dbReference type="InterPro" id="IPR028987">
    <property type="entry name" value="ATP_synth_B-like_membr_sf"/>
</dbReference>
<comment type="similarity">
    <text evidence="1 15 16">Belongs to the ATPase B chain family.</text>
</comment>
<organism evidence="18 19">
    <name type="scientific">Saprospira grandis (strain Lewin)</name>
    <dbReference type="NCBI Taxonomy" id="984262"/>
    <lineage>
        <taxon>Bacteria</taxon>
        <taxon>Pseudomonadati</taxon>
        <taxon>Bacteroidota</taxon>
        <taxon>Saprospiria</taxon>
        <taxon>Saprospirales</taxon>
        <taxon>Saprospiraceae</taxon>
        <taxon>Saprospira</taxon>
    </lineage>
</organism>
<dbReference type="OrthoDB" id="9795289at2"/>
<proteinExistence type="inferred from homology"/>
<keyword evidence="8 15" id="KW-0406">Ion transport</keyword>
<comment type="function">
    <text evidence="11 15">F(1)F(0) ATP synthase produces ATP from ADP in the presence of a proton or sodium gradient. F-type ATPases consist of two structural domains, F(1) containing the extramembraneous catalytic core and F(0) containing the membrane proton channel, linked together by a central stalk and a peripheral stalk. During catalysis, ATP synthesis in the catalytic domain of F(1) is coupled via a rotary mechanism of the central stalk subunits to proton translocation.</text>
</comment>
<evidence type="ECO:0000256" key="6">
    <source>
        <dbReference type="ARBA" id="ARBA00022781"/>
    </source>
</evidence>
<keyword evidence="15" id="KW-0997">Cell inner membrane</keyword>
<evidence type="ECO:0000256" key="2">
    <source>
        <dbReference type="ARBA" id="ARBA00022448"/>
    </source>
</evidence>
<dbReference type="STRING" id="984262.SGRA_2337"/>
<evidence type="ECO:0000313" key="19">
    <source>
        <dbReference type="Proteomes" id="UP000007519"/>
    </source>
</evidence>
<keyword evidence="10 15" id="KW-0066">ATP synthesis</keyword>
<dbReference type="CDD" id="cd06503">
    <property type="entry name" value="ATP-synt_Fo_b"/>
    <property type="match status" value="1"/>
</dbReference>
<dbReference type="GO" id="GO:0012505">
    <property type="term" value="C:endomembrane system"/>
    <property type="evidence" value="ECO:0007669"/>
    <property type="project" value="UniProtKB-SubCell"/>
</dbReference>
<protein>
    <recommendedName>
        <fullName evidence="15">ATP synthase subunit b</fullName>
    </recommendedName>
    <alternativeName>
        <fullName evidence="15">ATP synthase F(0) sector subunit b</fullName>
    </alternativeName>
    <alternativeName>
        <fullName evidence="15">ATPase subunit I</fullName>
    </alternativeName>
    <alternativeName>
        <fullName evidence="15">F-type ATPase subunit b</fullName>
        <shortName evidence="15">F-ATPase subunit b</shortName>
    </alternativeName>
</protein>
<keyword evidence="2 15" id="KW-0813">Transport</keyword>
<dbReference type="Proteomes" id="UP000007519">
    <property type="component" value="Chromosome"/>
</dbReference>
<dbReference type="GO" id="GO:0046961">
    <property type="term" value="F:proton-transporting ATPase activity, rotational mechanism"/>
    <property type="evidence" value="ECO:0007669"/>
    <property type="project" value="TreeGrafter"/>
</dbReference>
<keyword evidence="7 15" id="KW-1133">Transmembrane helix</keyword>
<dbReference type="InterPro" id="IPR050059">
    <property type="entry name" value="ATP_synthase_B_chain"/>
</dbReference>
<comment type="subunit">
    <text evidence="13">F-type ATPases have 2 components, F(1) - the catalytic core - and F(0) - the membrane proton channel. F(1) has five subunits: alpha(3), beta(3), gamma(1), delta(1), epsilon(1). F(0) has four main subunits: a(1), b(2) and c(10-14). The alpha and beta chains form an alternating ring which encloses part of the gamma chain. F(1) is attached to F(0) by a central stalk formed by the gamma and epsilon chains, while a peripheral stalk is formed by the delta and b chains.</text>
</comment>
<dbReference type="GO" id="GO:0045259">
    <property type="term" value="C:proton-transporting ATP synthase complex"/>
    <property type="evidence" value="ECO:0007669"/>
    <property type="project" value="UniProtKB-KW"/>
</dbReference>
<evidence type="ECO:0000256" key="16">
    <source>
        <dbReference type="RuleBase" id="RU003848"/>
    </source>
</evidence>
<dbReference type="HAMAP" id="MF_01398">
    <property type="entry name" value="ATP_synth_b_bprime"/>
    <property type="match status" value="1"/>
</dbReference>
<evidence type="ECO:0000256" key="14">
    <source>
        <dbReference type="ARBA" id="ARBA00037847"/>
    </source>
</evidence>
<feature type="transmembrane region" description="Helical" evidence="15">
    <location>
        <begin position="16"/>
        <end position="35"/>
    </location>
</feature>
<dbReference type="GO" id="GO:0016787">
    <property type="term" value="F:hydrolase activity"/>
    <property type="evidence" value="ECO:0007669"/>
    <property type="project" value="UniProtKB-KW"/>
</dbReference>
<comment type="function">
    <text evidence="12">Component of the F(0) channel, it forms part of the peripheral stalk, linking F(1) to F(0). The b'-subunit is a diverged and duplicated form of b found in plants and photosynthetic bacteria.</text>
</comment>
<evidence type="ECO:0000256" key="11">
    <source>
        <dbReference type="ARBA" id="ARBA00025198"/>
    </source>
</evidence>
<dbReference type="SUPFAM" id="SSF81573">
    <property type="entry name" value="F1F0 ATP synthase subunit B, membrane domain"/>
    <property type="match status" value="1"/>
</dbReference>
<accession>H6L482</accession>
<dbReference type="InterPro" id="IPR002146">
    <property type="entry name" value="ATP_synth_b/b'su_bac/chlpt"/>
</dbReference>
<evidence type="ECO:0000313" key="18">
    <source>
        <dbReference type="EMBL" id="AFC25066.1"/>
    </source>
</evidence>
<evidence type="ECO:0000256" key="10">
    <source>
        <dbReference type="ARBA" id="ARBA00023310"/>
    </source>
</evidence>
<keyword evidence="4 15" id="KW-0138">CF(0)</keyword>
<dbReference type="PANTHER" id="PTHR33445">
    <property type="entry name" value="ATP SYNTHASE SUBUNIT B', CHLOROPLASTIC"/>
    <property type="match status" value="1"/>
</dbReference>
<dbReference type="InterPro" id="IPR005864">
    <property type="entry name" value="ATP_synth_F0_bsu_bac"/>
</dbReference>
<gene>
    <name evidence="15 18" type="primary">atpF</name>
    <name evidence="18" type="ordered locus">SGRA_2337</name>
</gene>
<evidence type="ECO:0000256" key="9">
    <source>
        <dbReference type="ARBA" id="ARBA00023136"/>
    </source>
</evidence>
<evidence type="ECO:0000256" key="1">
    <source>
        <dbReference type="ARBA" id="ARBA00005513"/>
    </source>
</evidence>
<dbReference type="Pfam" id="PF00430">
    <property type="entry name" value="ATP-synt_B"/>
    <property type="match status" value="1"/>
</dbReference>
<keyword evidence="5 15" id="KW-0812">Transmembrane</keyword>
<comment type="subcellular location">
    <subcellularLocation>
        <location evidence="15">Cell inner membrane</location>
        <topology evidence="15">Single-pass membrane protein</topology>
    </subcellularLocation>
    <subcellularLocation>
        <location evidence="14">Endomembrane system</location>
        <topology evidence="14">Single-pass membrane protein</topology>
    </subcellularLocation>
</comment>
<evidence type="ECO:0000256" key="7">
    <source>
        <dbReference type="ARBA" id="ARBA00022989"/>
    </source>
</evidence>
<keyword evidence="3 15" id="KW-1003">Cell membrane</keyword>
<dbReference type="eggNOG" id="COG0711">
    <property type="taxonomic scope" value="Bacteria"/>
</dbReference>
<feature type="coiled-coil region" evidence="17">
    <location>
        <begin position="42"/>
        <end position="128"/>
    </location>
</feature>
<keyword evidence="18" id="KW-0378">Hydrolase</keyword>
<keyword evidence="9 15" id="KW-0472">Membrane</keyword>
<evidence type="ECO:0000256" key="15">
    <source>
        <dbReference type="HAMAP-Rule" id="MF_01398"/>
    </source>
</evidence>
<evidence type="ECO:0000256" key="5">
    <source>
        <dbReference type="ARBA" id="ARBA00022692"/>
    </source>
</evidence>
<evidence type="ECO:0000256" key="12">
    <source>
        <dbReference type="ARBA" id="ARBA00025614"/>
    </source>
</evidence>
<dbReference type="EMBL" id="CP002831">
    <property type="protein sequence ID" value="AFC25066.1"/>
    <property type="molecule type" value="Genomic_DNA"/>
</dbReference>
<evidence type="ECO:0000256" key="3">
    <source>
        <dbReference type="ARBA" id="ARBA00022475"/>
    </source>
</evidence>
<comment type="subunit">
    <text evidence="15">F-type ATPases have 2 components, F(1) - the catalytic core - and F(0) - the membrane proton channel. F(1) has five subunits: alpha(3), beta(3), gamma(1), delta(1), epsilon(1). F(0) has three main subunits: a(1), b(2) and c(10-14). The alpha and beta chains form an alternating ring which encloses part of the gamma chain. F(1) is attached to F(0) by a central stalk formed by the gamma and epsilon chains, while a peripheral stalk is formed by the delta and b chains.</text>
</comment>
<evidence type="ECO:0000256" key="8">
    <source>
        <dbReference type="ARBA" id="ARBA00023065"/>
    </source>
</evidence>
<dbReference type="KEGG" id="sgn:SGRA_2337"/>
<dbReference type="AlphaFoldDB" id="H6L482"/>
<dbReference type="RefSeq" id="WP_015692681.1">
    <property type="nucleotide sequence ID" value="NC_016940.1"/>
</dbReference>
<sequence length="173" mass="19954">MLYLADFSVMNPSFGLLFWTSIIFILVWLVIGRFFKSIKNALKDRETDIQSALDQAKLAREEMAQLKSEHDVLLKKAREERLKIIADAEAAREQIVEEAKAKADQSSRQMIEAAKVEIENRRKELEVELFNELGQLSVHLAEQLIGRELENKHEDFIQSKVTELKNTDLAQLN</sequence>
<dbReference type="HOGENOM" id="CLU_079215_4_1_10"/>
<reference evidence="18 19" key="1">
    <citation type="journal article" date="2012" name="Stand. Genomic Sci.">
        <title>Complete genome sequencing and analysis of Saprospira grandis str. Lewin, a predatory marine bacterium.</title>
        <authorList>
            <person name="Saw J.H."/>
            <person name="Yuryev A."/>
            <person name="Kanbe M."/>
            <person name="Hou S."/>
            <person name="Young A.G."/>
            <person name="Aizawa S."/>
            <person name="Alam M."/>
        </authorList>
    </citation>
    <scope>NUCLEOTIDE SEQUENCE [LARGE SCALE GENOMIC DNA]</scope>
    <source>
        <strain evidence="18 19">Lewin</strain>
    </source>
</reference>
<dbReference type="GO" id="GO:0005886">
    <property type="term" value="C:plasma membrane"/>
    <property type="evidence" value="ECO:0007669"/>
    <property type="project" value="UniProtKB-SubCell"/>
</dbReference>
<dbReference type="NCBIfam" id="TIGR01144">
    <property type="entry name" value="ATP_synt_b"/>
    <property type="match status" value="1"/>
</dbReference>
<keyword evidence="19" id="KW-1185">Reference proteome</keyword>
<dbReference type="GO" id="GO:0046933">
    <property type="term" value="F:proton-transporting ATP synthase activity, rotational mechanism"/>
    <property type="evidence" value="ECO:0007669"/>
    <property type="project" value="UniProtKB-UniRule"/>
</dbReference>
<keyword evidence="17" id="KW-0175">Coiled coil</keyword>
<evidence type="ECO:0000256" key="13">
    <source>
        <dbReference type="ARBA" id="ARBA00026054"/>
    </source>
</evidence>
<evidence type="ECO:0000256" key="17">
    <source>
        <dbReference type="SAM" id="Coils"/>
    </source>
</evidence>
<keyword evidence="6 15" id="KW-0375">Hydrogen ion transport</keyword>
<dbReference type="PANTHER" id="PTHR33445:SF1">
    <property type="entry name" value="ATP SYNTHASE SUBUNIT B"/>
    <property type="match status" value="1"/>
</dbReference>
<evidence type="ECO:0000256" key="4">
    <source>
        <dbReference type="ARBA" id="ARBA00022547"/>
    </source>
</evidence>
<name>H6L482_SAPGL</name>